<protein>
    <submittedName>
        <fullName evidence="1">Putative vacuolar ATP synthase subunit d</fullName>
    </submittedName>
</protein>
<name>A0A086JP36_TOXGO</name>
<comment type="caution">
    <text evidence="1">The sequence shown here is derived from an EMBL/GenBank/DDBJ whole genome shotgun (WGS) entry which is preliminary data.</text>
</comment>
<dbReference type="AlphaFoldDB" id="A0A086JP36"/>
<dbReference type="PANTHER" id="PTHR11028">
    <property type="entry name" value="VACUOLAR ATP SYNTHASE SUBUNIT AC39"/>
    <property type="match status" value="1"/>
</dbReference>
<gene>
    <name evidence="1" type="ORF">TGDOM2_259010C</name>
</gene>
<sequence length="86" mass="10081">EGQGNEAAINMASTSKFKSLEDLLYSETATMCELAFEQQFHYGIYYAWVKLKEQEIRNIVWIADMILMKRKEYISDQIVPLFPPRV</sequence>
<dbReference type="SUPFAM" id="SSF103486">
    <property type="entry name" value="V-type ATP synthase subunit C"/>
    <property type="match status" value="1"/>
</dbReference>
<dbReference type="Proteomes" id="UP000028837">
    <property type="component" value="Unassembled WGS sequence"/>
</dbReference>
<dbReference type="GO" id="GO:0046961">
    <property type="term" value="F:proton-transporting ATPase activity, rotational mechanism"/>
    <property type="evidence" value="ECO:0007669"/>
    <property type="project" value="InterPro"/>
</dbReference>
<evidence type="ECO:0000313" key="2">
    <source>
        <dbReference type="Proteomes" id="UP000028837"/>
    </source>
</evidence>
<evidence type="ECO:0000313" key="1">
    <source>
        <dbReference type="EMBL" id="KFG33904.1"/>
    </source>
</evidence>
<dbReference type="InterPro" id="IPR016727">
    <property type="entry name" value="ATPase_V0-cplx_dsu"/>
</dbReference>
<dbReference type="GO" id="GO:0033179">
    <property type="term" value="C:proton-transporting V-type ATPase, V0 domain"/>
    <property type="evidence" value="ECO:0007669"/>
    <property type="project" value="InterPro"/>
</dbReference>
<dbReference type="EMBL" id="AHZU02001294">
    <property type="protein sequence ID" value="KFG33904.1"/>
    <property type="molecule type" value="Genomic_DNA"/>
</dbReference>
<reference evidence="1 2" key="1">
    <citation type="submission" date="2014-02" db="EMBL/GenBank/DDBJ databases">
        <authorList>
            <person name="Sibley D."/>
            <person name="Venepally P."/>
            <person name="Karamycheva S."/>
            <person name="Hadjithomas M."/>
            <person name="Khan A."/>
            <person name="Brunk B."/>
            <person name="Roos D."/>
            <person name="Caler E."/>
            <person name="Lorenzi H."/>
        </authorList>
    </citation>
    <scope>NUCLEOTIDE SEQUENCE [LARGE SCALE GENOMIC DNA]</scope>
    <source>
        <strain evidence="1 2">GAB2-2007-GAL-DOM2</strain>
    </source>
</reference>
<dbReference type="InterPro" id="IPR036079">
    <property type="entry name" value="ATPase_csu/dsu_sf"/>
</dbReference>
<dbReference type="Pfam" id="PF01992">
    <property type="entry name" value="vATP-synt_AC39"/>
    <property type="match status" value="1"/>
</dbReference>
<organism evidence="1 2">
    <name type="scientific">Toxoplasma gondii GAB2-2007-GAL-DOM2</name>
    <dbReference type="NCBI Taxonomy" id="1130820"/>
    <lineage>
        <taxon>Eukaryota</taxon>
        <taxon>Sar</taxon>
        <taxon>Alveolata</taxon>
        <taxon>Apicomplexa</taxon>
        <taxon>Conoidasida</taxon>
        <taxon>Coccidia</taxon>
        <taxon>Eucoccidiorida</taxon>
        <taxon>Eimeriorina</taxon>
        <taxon>Sarcocystidae</taxon>
        <taxon>Toxoplasma</taxon>
    </lineage>
</organism>
<proteinExistence type="predicted"/>
<dbReference type="VEuPathDB" id="ToxoDB:TGDOM2_259010C"/>
<accession>A0A086JP36</accession>
<feature type="non-terminal residue" evidence="1">
    <location>
        <position position="1"/>
    </location>
</feature>
<dbReference type="InterPro" id="IPR002843">
    <property type="entry name" value="ATPase_V0-cplx_csu/dsu"/>
</dbReference>